<keyword evidence="1" id="KW-1133">Transmembrane helix</keyword>
<accession>A0A371PLP9</accession>
<sequence length="90" mass="10600">MKTKWDKWEVTRAKGKKNFIIFTGILGWGVPTGILFSTTSTFFNNQELIMNQEFYQTLLTSLVLFPLGGIFFGLWTWHWTEKLYRKSKGE</sequence>
<keyword evidence="1" id="KW-0472">Membrane</keyword>
<keyword evidence="1" id="KW-0812">Transmembrane</keyword>
<dbReference type="Proteomes" id="UP000261905">
    <property type="component" value="Unassembled WGS sequence"/>
</dbReference>
<organism evidence="2 3">
    <name type="scientific">Paenibacillus paeoniae</name>
    <dbReference type="NCBI Taxonomy" id="2292705"/>
    <lineage>
        <taxon>Bacteria</taxon>
        <taxon>Bacillati</taxon>
        <taxon>Bacillota</taxon>
        <taxon>Bacilli</taxon>
        <taxon>Bacillales</taxon>
        <taxon>Paenibacillaceae</taxon>
        <taxon>Paenibacillus</taxon>
    </lineage>
</organism>
<name>A0A371PLP9_9BACL</name>
<gene>
    <name evidence="2" type="ORF">DX130_08550</name>
</gene>
<evidence type="ECO:0000313" key="2">
    <source>
        <dbReference type="EMBL" id="REK77043.1"/>
    </source>
</evidence>
<protein>
    <submittedName>
        <fullName evidence="2">Uncharacterized protein</fullName>
    </submittedName>
</protein>
<comment type="caution">
    <text evidence="2">The sequence shown here is derived from an EMBL/GenBank/DDBJ whole genome shotgun (WGS) entry which is preliminary data.</text>
</comment>
<proteinExistence type="predicted"/>
<keyword evidence="3" id="KW-1185">Reference proteome</keyword>
<evidence type="ECO:0000313" key="3">
    <source>
        <dbReference type="Proteomes" id="UP000261905"/>
    </source>
</evidence>
<evidence type="ECO:0000256" key="1">
    <source>
        <dbReference type="SAM" id="Phobius"/>
    </source>
</evidence>
<reference evidence="2 3" key="1">
    <citation type="submission" date="2018-08" db="EMBL/GenBank/DDBJ databases">
        <title>Paenibacillus sp. M4BSY-1, whole genome shotgun sequence.</title>
        <authorList>
            <person name="Tuo L."/>
        </authorList>
    </citation>
    <scope>NUCLEOTIDE SEQUENCE [LARGE SCALE GENOMIC DNA]</scope>
    <source>
        <strain evidence="2 3">M4BSY-1</strain>
    </source>
</reference>
<dbReference type="RefSeq" id="WP_116044382.1">
    <property type="nucleotide sequence ID" value="NZ_QUBQ01000001.1"/>
</dbReference>
<feature type="transmembrane region" description="Helical" evidence="1">
    <location>
        <begin position="20"/>
        <end position="43"/>
    </location>
</feature>
<feature type="transmembrane region" description="Helical" evidence="1">
    <location>
        <begin position="55"/>
        <end position="77"/>
    </location>
</feature>
<dbReference type="AlphaFoldDB" id="A0A371PLP9"/>
<dbReference type="EMBL" id="QUBQ01000001">
    <property type="protein sequence ID" value="REK77043.1"/>
    <property type="molecule type" value="Genomic_DNA"/>
</dbReference>
<dbReference type="OrthoDB" id="2692108at2"/>